<gene>
    <name evidence="3" type="ORF">G3M58_66690</name>
</gene>
<dbReference type="EMBL" id="JAAGMN010006989">
    <property type="protein sequence ID" value="NEE17842.1"/>
    <property type="molecule type" value="Genomic_DNA"/>
</dbReference>
<feature type="chain" id="PRO_5039583144" description="Lipoprotein" evidence="2">
    <location>
        <begin position="23"/>
        <end position="310"/>
    </location>
</feature>
<dbReference type="AlphaFoldDB" id="A0A6G3XJS0"/>
<name>A0A6G3XJS0_9ACTN</name>
<evidence type="ECO:0000313" key="3">
    <source>
        <dbReference type="EMBL" id="NEE17842.1"/>
    </source>
</evidence>
<evidence type="ECO:0000256" key="2">
    <source>
        <dbReference type="SAM" id="SignalP"/>
    </source>
</evidence>
<accession>A0A6G3XJS0</accession>
<proteinExistence type="predicted"/>
<organism evidence="3">
    <name type="scientific">Streptomyces sp. SID7499</name>
    <dbReference type="NCBI Taxonomy" id="2706086"/>
    <lineage>
        <taxon>Bacteria</taxon>
        <taxon>Bacillati</taxon>
        <taxon>Actinomycetota</taxon>
        <taxon>Actinomycetes</taxon>
        <taxon>Kitasatosporales</taxon>
        <taxon>Streptomycetaceae</taxon>
        <taxon>Streptomyces</taxon>
    </lineage>
</organism>
<evidence type="ECO:0008006" key="4">
    <source>
        <dbReference type="Google" id="ProtNLM"/>
    </source>
</evidence>
<keyword evidence="2" id="KW-0732">Signal</keyword>
<protein>
    <recommendedName>
        <fullName evidence="4">Lipoprotein</fullName>
    </recommendedName>
</protein>
<evidence type="ECO:0000256" key="1">
    <source>
        <dbReference type="SAM" id="MobiDB-lite"/>
    </source>
</evidence>
<sequence>MHARYWRSAAAVILLASTAACAGGGAPKAQSTPTVDSPRARPAPKPIAGLRLPIEDYMPSPSEIHEENSAWVAVITACLKRYGITNSTPTPAFRGPKTLLELRYGTSDVDWASRYGYWMPGDDRPAPSAPPPHPDEAKLMTGVVRTYAGKAVPTGGCVQEARASTSGNPDISSERYNRLINVTSQLASKTFRLAREQPSVRRTEEAWSACMKAEGYSFPADVFAASDSLQLPAQRPAPAKDSKEVATAAADSRCVQKSGVIQAWFAAEAKLQKKAISQKPAEWAKLRQSYRVREANVSRILRNLKTEKPQ</sequence>
<comment type="caution">
    <text evidence="3">The sequence shown here is derived from an EMBL/GenBank/DDBJ whole genome shotgun (WGS) entry which is preliminary data.</text>
</comment>
<reference evidence="3" key="1">
    <citation type="submission" date="2020-01" db="EMBL/GenBank/DDBJ databases">
        <title>Insect and environment-associated Actinomycetes.</title>
        <authorList>
            <person name="Currrie C."/>
            <person name="Chevrette M."/>
            <person name="Carlson C."/>
            <person name="Stubbendieck R."/>
            <person name="Wendt-Pienkowski E."/>
        </authorList>
    </citation>
    <scope>NUCLEOTIDE SEQUENCE</scope>
    <source>
        <strain evidence="3">SID7499</strain>
    </source>
</reference>
<dbReference type="PROSITE" id="PS51257">
    <property type="entry name" value="PROKAR_LIPOPROTEIN"/>
    <property type="match status" value="1"/>
</dbReference>
<feature type="signal peptide" evidence="2">
    <location>
        <begin position="1"/>
        <end position="22"/>
    </location>
</feature>
<feature type="region of interest" description="Disordered" evidence="1">
    <location>
        <begin position="24"/>
        <end position="46"/>
    </location>
</feature>